<dbReference type="GO" id="GO:0016884">
    <property type="term" value="F:carbon-nitrogen ligase activity, with glutamine as amido-N-donor"/>
    <property type="evidence" value="ECO:0007669"/>
    <property type="project" value="InterPro"/>
</dbReference>
<dbReference type="Gene3D" id="1.10.1510.10">
    <property type="entry name" value="Uncharacterised protein YqeY/AIM41 PF09424, N-terminal domain"/>
    <property type="match status" value="1"/>
</dbReference>
<comment type="caution">
    <text evidence="1">The sequence shown here is derived from an EMBL/GenBank/DDBJ whole genome shotgun (WGS) entry which is preliminary data.</text>
</comment>
<reference evidence="1 2" key="1">
    <citation type="journal article" date="2016" name="Nat. Commun.">
        <title>Thousands of microbial genomes shed light on interconnected biogeochemical processes in an aquifer system.</title>
        <authorList>
            <person name="Anantharaman K."/>
            <person name="Brown C.T."/>
            <person name="Hug L.A."/>
            <person name="Sharon I."/>
            <person name="Castelle C.J."/>
            <person name="Probst A.J."/>
            <person name="Thomas B.C."/>
            <person name="Singh A."/>
            <person name="Wilkins M.J."/>
            <person name="Karaoz U."/>
            <person name="Brodie E.L."/>
            <person name="Williams K.H."/>
            <person name="Hubbard S.S."/>
            <person name="Banfield J.F."/>
        </authorList>
    </citation>
    <scope>NUCLEOTIDE SEQUENCE [LARGE SCALE GENOMIC DNA]</scope>
</reference>
<dbReference type="InterPro" id="IPR023168">
    <property type="entry name" value="GatB_Yqey_C_2"/>
</dbReference>
<dbReference type="PANTHER" id="PTHR28055:SF1">
    <property type="entry name" value="ALTERED INHERITANCE OF MITOCHONDRIA PROTEIN 41, MITOCHONDRIAL"/>
    <property type="match status" value="1"/>
</dbReference>
<dbReference type="AlphaFoldDB" id="A0A1F5ISG1"/>
<dbReference type="Proteomes" id="UP000176336">
    <property type="component" value="Unassembled WGS sequence"/>
</dbReference>
<sequence>MLLEQIQTDLKNAQLARDEIKVSTLRLLLSEVKNAEIAKNSPAESRPPAGGLSDEDIISVVQREVKKRKEAAIAFRSGGREESAVKEEAELKVLESYLPAQLSDEELTKLVEETIHEVGATSVADMGKVIGAVMGKVKGKADGGMVSSLVKEKLAG</sequence>
<dbReference type="Gene3D" id="1.10.10.410">
    <property type="match status" value="1"/>
</dbReference>
<dbReference type="EMBL" id="MFCR01000003">
    <property type="protein sequence ID" value="OGE19256.1"/>
    <property type="molecule type" value="Genomic_DNA"/>
</dbReference>
<proteinExistence type="predicted"/>
<dbReference type="Pfam" id="PF09424">
    <property type="entry name" value="YqeY"/>
    <property type="match status" value="1"/>
</dbReference>
<name>A0A1F5ISG1_9BACT</name>
<dbReference type="SUPFAM" id="SSF89095">
    <property type="entry name" value="GatB/YqeY motif"/>
    <property type="match status" value="1"/>
</dbReference>
<dbReference type="PANTHER" id="PTHR28055">
    <property type="entry name" value="ALTERED INHERITANCE OF MITOCHONDRIA PROTEIN 41, MITOCHONDRIAL"/>
    <property type="match status" value="1"/>
</dbReference>
<organism evidence="1 2">
    <name type="scientific">Candidatus Daviesbacteria bacterium RIFCSPHIGHO2_01_FULL_41_23</name>
    <dbReference type="NCBI Taxonomy" id="1797764"/>
    <lineage>
        <taxon>Bacteria</taxon>
        <taxon>Candidatus Daviesiibacteriota</taxon>
    </lineage>
</organism>
<dbReference type="InterPro" id="IPR042184">
    <property type="entry name" value="YqeY/Aim41_N"/>
</dbReference>
<evidence type="ECO:0000313" key="1">
    <source>
        <dbReference type="EMBL" id="OGE19256.1"/>
    </source>
</evidence>
<evidence type="ECO:0000313" key="2">
    <source>
        <dbReference type="Proteomes" id="UP000176336"/>
    </source>
</evidence>
<dbReference type="InterPro" id="IPR019004">
    <property type="entry name" value="YqeY/Aim41"/>
</dbReference>
<gene>
    <name evidence="1" type="ORF">A2871_00165</name>
</gene>
<dbReference type="InterPro" id="IPR003789">
    <property type="entry name" value="Asn/Gln_tRNA_amidoTrase-B-like"/>
</dbReference>
<accession>A0A1F5ISG1</accession>
<protein>
    <recommendedName>
        <fullName evidence="3">Glutamyl-tRNA amidotransferase</fullName>
    </recommendedName>
</protein>
<evidence type="ECO:0008006" key="3">
    <source>
        <dbReference type="Google" id="ProtNLM"/>
    </source>
</evidence>